<evidence type="ECO:0000256" key="1">
    <source>
        <dbReference type="ARBA" id="ARBA00022988"/>
    </source>
</evidence>
<dbReference type="InterPro" id="IPR002639">
    <property type="entry name" value="UreF"/>
</dbReference>
<dbReference type="AlphaFoldDB" id="A0A5C5FUX4"/>
<proteinExistence type="inferred from homology"/>
<comment type="similarity">
    <text evidence="3">Belongs to the UreF family.</text>
</comment>
<evidence type="ECO:0000313" key="5">
    <source>
        <dbReference type="EMBL" id="TNY20633.1"/>
    </source>
</evidence>
<reference evidence="5 6" key="1">
    <citation type="submission" date="2019-03" db="EMBL/GenBank/DDBJ databases">
        <title>Rhodosporidium diobovatum UCD-FST 08-225 genome sequencing, assembly, and annotation.</title>
        <authorList>
            <person name="Fakankun I.U."/>
            <person name="Fristensky B."/>
            <person name="Levin D.B."/>
        </authorList>
    </citation>
    <scope>NUCLEOTIDE SEQUENCE [LARGE SCALE GENOMIC DNA]</scope>
    <source>
        <strain evidence="5 6">UCD-FST 08-225</strain>
    </source>
</reference>
<dbReference type="EMBL" id="SOZI01000061">
    <property type="protein sequence ID" value="TNY20633.1"/>
    <property type="molecule type" value="Genomic_DNA"/>
</dbReference>
<dbReference type="InterPro" id="IPR038277">
    <property type="entry name" value="UreF_sf"/>
</dbReference>
<organism evidence="5 6">
    <name type="scientific">Rhodotorula diobovata</name>
    <dbReference type="NCBI Taxonomy" id="5288"/>
    <lineage>
        <taxon>Eukaryota</taxon>
        <taxon>Fungi</taxon>
        <taxon>Dikarya</taxon>
        <taxon>Basidiomycota</taxon>
        <taxon>Pucciniomycotina</taxon>
        <taxon>Microbotryomycetes</taxon>
        <taxon>Sporidiobolales</taxon>
        <taxon>Sporidiobolaceae</taxon>
        <taxon>Rhodotorula</taxon>
    </lineage>
</organism>
<comment type="caution">
    <text evidence="5">The sequence shown here is derived from an EMBL/GenBank/DDBJ whole genome shotgun (WGS) entry which is preliminary data.</text>
</comment>
<dbReference type="GO" id="GO:0016151">
    <property type="term" value="F:nickel cation binding"/>
    <property type="evidence" value="ECO:0007669"/>
    <property type="project" value="InterPro"/>
</dbReference>
<sequence>MTATKRREPPSSSSSSSSLEQYLLLLLSDSNLPTGGFVASSGLESWIQHGNLALTVAPPAPVPALSDSSALPHSPPPPPPPRTRPQAEAALLAFVAHSLHSYARLNVPLLRSAHAAVSSLVSPSSSSSLSSPAAQPPPFAPSSSGVDIALGRVLSADALCETMTLNHVARRASTAQGVALLTLYERALAPDVPEAGDAVQQLVARYRGAIRAGQGGGKAVEGGNGHMSVAFAVLTAAVGLGLDAAVNLFLFLHARSLLSSAVRLNNVGPYVAHRLLLWDVKSLVDEAVAATSTPLTPASPAPSPALCAHEPPANDDWWDDDPAWLNAWGEDDGTGVQGGPVTTWPLGEIIASRHDQLFTRVFNS</sequence>
<feature type="region of interest" description="Disordered" evidence="4">
    <location>
        <begin position="293"/>
        <end position="312"/>
    </location>
</feature>
<dbReference type="Pfam" id="PF01730">
    <property type="entry name" value="UreF"/>
    <property type="match status" value="1"/>
</dbReference>
<keyword evidence="2" id="KW-0143">Chaperone</keyword>
<keyword evidence="1" id="KW-0996">Nickel insertion</keyword>
<feature type="region of interest" description="Disordered" evidence="4">
    <location>
        <begin position="63"/>
        <end position="85"/>
    </location>
</feature>
<name>A0A5C5FUX4_9BASI</name>
<dbReference type="Proteomes" id="UP000311382">
    <property type="component" value="Unassembled WGS sequence"/>
</dbReference>
<dbReference type="OrthoDB" id="2550922at2759"/>
<gene>
    <name evidence="5" type="ORF">DMC30DRAFT_351978</name>
</gene>
<feature type="compositionally biased region" description="Low complexity" evidence="4">
    <location>
        <begin position="63"/>
        <end position="72"/>
    </location>
</feature>
<evidence type="ECO:0000256" key="3">
    <source>
        <dbReference type="ARBA" id="ARBA00046339"/>
    </source>
</evidence>
<evidence type="ECO:0000313" key="6">
    <source>
        <dbReference type="Proteomes" id="UP000311382"/>
    </source>
</evidence>
<dbReference type="PANTHER" id="PTHR33620">
    <property type="entry name" value="UREASE ACCESSORY PROTEIN F"/>
    <property type="match status" value="1"/>
</dbReference>
<accession>A0A5C5FUX4</accession>
<protein>
    <submittedName>
        <fullName evidence="5">Urease accessory protein UreF</fullName>
    </submittedName>
</protein>
<dbReference type="STRING" id="5288.A0A5C5FUX4"/>
<dbReference type="PANTHER" id="PTHR33620:SF1">
    <property type="entry name" value="UREASE ACCESSORY PROTEIN F"/>
    <property type="match status" value="1"/>
</dbReference>
<feature type="compositionally biased region" description="Pro residues" evidence="4">
    <location>
        <begin position="73"/>
        <end position="83"/>
    </location>
</feature>
<evidence type="ECO:0000256" key="4">
    <source>
        <dbReference type="SAM" id="MobiDB-lite"/>
    </source>
</evidence>
<dbReference type="Gene3D" id="1.10.4190.10">
    <property type="entry name" value="Urease accessory protein UreF"/>
    <property type="match status" value="1"/>
</dbReference>
<evidence type="ECO:0000256" key="2">
    <source>
        <dbReference type="ARBA" id="ARBA00023186"/>
    </source>
</evidence>
<keyword evidence="6" id="KW-1185">Reference proteome</keyword>